<dbReference type="RefSeq" id="WP_092738276.1">
    <property type="nucleotide sequence ID" value="NZ_FNOV01000002.1"/>
</dbReference>
<dbReference type="Proteomes" id="UP000199249">
    <property type="component" value="Unassembled WGS sequence"/>
</dbReference>
<dbReference type="STRING" id="651662.SAMN04488069_102440"/>
<name>A0A1H3DRK3_9BACT</name>
<gene>
    <name evidence="1" type="ORF">SAMN04488069_102440</name>
</gene>
<protein>
    <submittedName>
        <fullName evidence="1">Uncharacterized protein</fullName>
    </submittedName>
</protein>
<organism evidence="1 2">
    <name type="scientific">Hymenobacter psychrophilus</name>
    <dbReference type="NCBI Taxonomy" id="651662"/>
    <lineage>
        <taxon>Bacteria</taxon>
        <taxon>Pseudomonadati</taxon>
        <taxon>Bacteroidota</taxon>
        <taxon>Cytophagia</taxon>
        <taxon>Cytophagales</taxon>
        <taxon>Hymenobacteraceae</taxon>
        <taxon>Hymenobacter</taxon>
    </lineage>
</organism>
<dbReference type="OrthoDB" id="9857863at2"/>
<reference evidence="2" key="1">
    <citation type="submission" date="2016-10" db="EMBL/GenBank/DDBJ databases">
        <authorList>
            <person name="Varghese N."/>
            <person name="Submissions S."/>
        </authorList>
    </citation>
    <scope>NUCLEOTIDE SEQUENCE [LARGE SCALE GENOMIC DNA]</scope>
    <source>
        <strain evidence="2">CGMCC 1.8975</strain>
    </source>
</reference>
<evidence type="ECO:0000313" key="2">
    <source>
        <dbReference type="Proteomes" id="UP000199249"/>
    </source>
</evidence>
<sequence>MIHVLVVPEIDEFKESVSHEDTILINLSLGNPKLKHWNARYVAPCWIYGSEPGIRRIYHILDVSNDGQSTVLKLGNSFLLDKVWNGMGQSRRFEYHPLKNFGFVEVQEGFLMKFKV</sequence>
<accession>A0A1H3DRK3</accession>
<proteinExistence type="predicted"/>
<dbReference type="AlphaFoldDB" id="A0A1H3DRK3"/>
<dbReference type="EMBL" id="FNOV01000002">
    <property type="protein sequence ID" value="SDX68279.1"/>
    <property type="molecule type" value="Genomic_DNA"/>
</dbReference>
<keyword evidence="2" id="KW-1185">Reference proteome</keyword>
<evidence type="ECO:0000313" key="1">
    <source>
        <dbReference type="EMBL" id="SDX68279.1"/>
    </source>
</evidence>